<keyword evidence="3" id="KW-1185">Reference proteome</keyword>
<reference evidence="2 3" key="1">
    <citation type="submission" date="2021-03" db="EMBL/GenBank/DDBJ databases">
        <title>Genomic and phenotypic characterization of Chloracidobacterium isolates provides evidence for multiple species.</title>
        <authorList>
            <person name="Saini M.K."/>
            <person name="Costas A.M.G."/>
            <person name="Tank M."/>
            <person name="Bryant D.A."/>
        </authorList>
    </citation>
    <scope>NUCLEOTIDE SEQUENCE [LARGE SCALE GENOMIC DNA]</scope>
    <source>
        <strain evidence="2 3">N</strain>
    </source>
</reference>
<dbReference type="PROSITE" id="PS51257">
    <property type="entry name" value="PROKAR_LIPOPROTEIN"/>
    <property type="match status" value="1"/>
</dbReference>
<evidence type="ECO:0000259" key="1">
    <source>
        <dbReference type="PROSITE" id="PS50983"/>
    </source>
</evidence>
<organism evidence="2 3">
    <name type="scientific">Chloracidobacterium sp. N</name>
    <dbReference type="NCBI Taxonomy" id="2821540"/>
    <lineage>
        <taxon>Bacteria</taxon>
        <taxon>Pseudomonadati</taxon>
        <taxon>Acidobacteriota</taxon>
        <taxon>Terriglobia</taxon>
        <taxon>Terriglobales</taxon>
        <taxon>Acidobacteriaceae</taxon>
        <taxon>Chloracidobacterium</taxon>
        <taxon>Chloracidobacterium aggregatum</taxon>
    </lineage>
</organism>
<gene>
    <name evidence="2" type="ORF">J8C05_06530</name>
</gene>
<name>A0ABX8AWI4_9BACT</name>
<dbReference type="Gene3D" id="3.40.50.1980">
    <property type="entry name" value="Nitrogenase molybdenum iron protein domain"/>
    <property type="match status" value="2"/>
</dbReference>
<sequence>MMTLRRWCAVVGLVSLGLGILGAGSGCRRDVTTQAAVRTVTDAAGQPVAIRDVSRVVAAGGSVTEIVYALGAESALVGCDASSLYPEAATKLPQVGYVRALSSEGVLSLRPTLVLTVPEAGPPEALAQLRASGTPVLTVPADHSLEGVRRKIRAVAQALDREAQGEALIRQLEADMAQVQTYLAERPARPKVMFIYARGQGAANVAGRDTAAAEMIRLAGGVNAFDFEGYKPLTAEAAVAAAPEVILLPARGLESSGGIAGVLSMPGVNQTPAGRNRRIVAVDDLLLLGFGPRTGQGVMELARLLHPENAPEK</sequence>
<dbReference type="CDD" id="cd01149">
    <property type="entry name" value="HutB"/>
    <property type="match status" value="1"/>
</dbReference>
<evidence type="ECO:0000313" key="2">
    <source>
        <dbReference type="EMBL" id="QUV93039.1"/>
    </source>
</evidence>
<dbReference type="InterPro" id="IPR050902">
    <property type="entry name" value="ABC_Transporter_SBP"/>
</dbReference>
<dbReference type="RefSeq" id="WP_211421463.1">
    <property type="nucleotide sequence ID" value="NZ_CP072642.1"/>
</dbReference>
<dbReference type="InterPro" id="IPR002491">
    <property type="entry name" value="ABC_transptr_periplasmic_BD"/>
</dbReference>
<feature type="domain" description="Fe/B12 periplasmic-binding" evidence="1">
    <location>
        <begin position="55"/>
        <end position="309"/>
    </location>
</feature>
<accession>A0ABX8AWI4</accession>
<dbReference type="PROSITE" id="PS50983">
    <property type="entry name" value="FE_B12_PBP"/>
    <property type="match status" value="1"/>
</dbReference>
<dbReference type="PANTHER" id="PTHR30535:SF4">
    <property type="entry name" value="HEMIN-BINDING PERIPLASMIC PROTEIN HMUT"/>
    <property type="match status" value="1"/>
</dbReference>
<protein>
    <submittedName>
        <fullName evidence="2">Hemin ABC transporter substrate-binding protein</fullName>
    </submittedName>
</protein>
<dbReference type="Pfam" id="PF01497">
    <property type="entry name" value="Peripla_BP_2"/>
    <property type="match status" value="1"/>
</dbReference>
<dbReference type="Proteomes" id="UP000677668">
    <property type="component" value="Chromosome 1"/>
</dbReference>
<dbReference type="SUPFAM" id="SSF53807">
    <property type="entry name" value="Helical backbone' metal receptor"/>
    <property type="match status" value="1"/>
</dbReference>
<dbReference type="PANTHER" id="PTHR30535">
    <property type="entry name" value="VITAMIN B12-BINDING PROTEIN"/>
    <property type="match status" value="1"/>
</dbReference>
<proteinExistence type="predicted"/>
<evidence type="ECO:0000313" key="3">
    <source>
        <dbReference type="Proteomes" id="UP000677668"/>
    </source>
</evidence>
<dbReference type="EMBL" id="CP072642">
    <property type="protein sequence ID" value="QUV93039.1"/>
    <property type="molecule type" value="Genomic_DNA"/>
</dbReference>